<dbReference type="AlphaFoldDB" id="R4U1U2"/>
<dbReference type="KEGG" id="scr:SCHRY_v1c07210"/>
<evidence type="ECO:0000313" key="1">
    <source>
        <dbReference type="EMBL" id="AGM25297.1"/>
    </source>
</evidence>
<reference evidence="1 2" key="1">
    <citation type="journal article" date="2013" name="Genome Biol. Evol.">
        <title>Complete genomes of two dipteran-associated spiroplasmas provided insights into the origin, dynamics, and impacts of viral invasion in spiroplasma.</title>
        <authorList>
            <person name="Ku C."/>
            <person name="Lo W.S."/>
            <person name="Chen L.L."/>
            <person name="Kuo C.H."/>
        </authorList>
    </citation>
    <scope>NUCLEOTIDE SEQUENCE [LARGE SCALE GENOMIC DNA]</scope>
    <source>
        <strain evidence="1 2">DF-1</strain>
    </source>
</reference>
<dbReference type="EMBL" id="CP005077">
    <property type="protein sequence ID" value="AGM25297.1"/>
    <property type="molecule type" value="Genomic_DNA"/>
</dbReference>
<sequence>MYQNSINFSLYQNDYSQNIFKQIEMFKNFEEEVKNKTRKAIQEHYEQLDLRLRQKYSNNNKGYILYGKRPVTLITEWAPVFYERTRFRYYNQK</sequence>
<dbReference type="eggNOG" id="COG3464">
    <property type="taxonomic scope" value="Bacteria"/>
</dbReference>
<dbReference type="STRING" id="1276227.SCHRY_v1c07210"/>
<organism evidence="1 2">
    <name type="scientific">Spiroplasma chrysopicola DF-1</name>
    <dbReference type="NCBI Taxonomy" id="1276227"/>
    <lineage>
        <taxon>Bacteria</taxon>
        <taxon>Bacillati</taxon>
        <taxon>Mycoplasmatota</taxon>
        <taxon>Mollicutes</taxon>
        <taxon>Entomoplasmatales</taxon>
        <taxon>Spiroplasmataceae</taxon>
        <taxon>Spiroplasma</taxon>
    </lineage>
</organism>
<dbReference type="HOGENOM" id="CLU_2398100_0_0_14"/>
<dbReference type="PATRIC" id="fig|1276227.3.peg.726"/>
<evidence type="ECO:0000313" key="2">
    <source>
        <dbReference type="Proteomes" id="UP000013964"/>
    </source>
</evidence>
<accession>R4U1U2</accession>
<keyword evidence="2" id="KW-1185">Reference proteome</keyword>
<gene>
    <name evidence="1" type="ORF">SCHRY_v1c07210</name>
</gene>
<dbReference type="RefSeq" id="WP_016339121.1">
    <property type="nucleotide sequence ID" value="NC_021280.1"/>
</dbReference>
<dbReference type="Proteomes" id="UP000013964">
    <property type="component" value="Chromosome"/>
</dbReference>
<name>R4U1U2_9MOLU</name>
<protein>
    <submittedName>
        <fullName evidence="1">Uncharacterized protein</fullName>
    </submittedName>
</protein>
<proteinExistence type="predicted"/>